<dbReference type="InterPro" id="IPR040925">
    <property type="entry name" value="HepII_C"/>
</dbReference>
<name>A0A2V5KCG9_9BACL</name>
<feature type="domain" description="F5/8 type C" evidence="2">
    <location>
        <begin position="906"/>
        <end position="1024"/>
    </location>
</feature>
<dbReference type="InterPro" id="IPR013783">
    <property type="entry name" value="Ig-like_fold"/>
</dbReference>
<keyword evidence="5" id="KW-1185">Reference proteome</keyword>
<dbReference type="Gene3D" id="2.70.98.70">
    <property type="match status" value="1"/>
</dbReference>
<dbReference type="OrthoDB" id="9147455at2"/>
<dbReference type="RefSeq" id="WP_110838348.1">
    <property type="nucleotide sequence ID" value="NZ_QJVJ01000001.1"/>
</dbReference>
<organism evidence="4 5">
    <name type="scientific">Paenibacillus flagellatus</name>
    <dbReference type="NCBI Taxonomy" id="2211139"/>
    <lineage>
        <taxon>Bacteria</taxon>
        <taxon>Bacillati</taxon>
        <taxon>Bacillota</taxon>
        <taxon>Bacilli</taxon>
        <taxon>Bacillales</taxon>
        <taxon>Paenibacillaceae</taxon>
        <taxon>Paenibacillus</taxon>
    </lineage>
</organism>
<dbReference type="InterPro" id="IPR012480">
    <property type="entry name" value="Hepar_II_III_C"/>
</dbReference>
<dbReference type="InterPro" id="IPR008929">
    <property type="entry name" value="Chondroitin_lyas"/>
</dbReference>
<dbReference type="InterPro" id="IPR008979">
    <property type="entry name" value="Galactose-bd-like_sf"/>
</dbReference>
<dbReference type="InterPro" id="IPR036582">
    <property type="entry name" value="Mao_N_sf"/>
</dbReference>
<evidence type="ECO:0000259" key="3">
    <source>
        <dbReference type="PROSITE" id="PS51175"/>
    </source>
</evidence>
<dbReference type="InterPro" id="IPR012854">
    <property type="entry name" value="Cu_amine_oxidase-like_N"/>
</dbReference>
<proteinExistence type="predicted"/>
<dbReference type="GO" id="GO:0030313">
    <property type="term" value="C:cell envelope"/>
    <property type="evidence" value="ECO:0007669"/>
    <property type="project" value="UniProtKB-SubCell"/>
</dbReference>
<accession>A0A2V5KCG9</accession>
<dbReference type="GO" id="GO:0016829">
    <property type="term" value="F:lyase activity"/>
    <property type="evidence" value="ECO:0007669"/>
    <property type="project" value="InterPro"/>
</dbReference>
<dbReference type="Proteomes" id="UP000247476">
    <property type="component" value="Unassembled WGS sequence"/>
</dbReference>
<dbReference type="PROSITE" id="PS50022">
    <property type="entry name" value="FA58C_3"/>
    <property type="match status" value="1"/>
</dbReference>
<gene>
    <name evidence="4" type="ORF">DLM86_02385</name>
</gene>
<dbReference type="EMBL" id="QJVJ01000001">
    <property type="protein sequence ID" value="PYI57309.1"/>
    <property type="molecule type" value="Genomic_DNA"/>
</dbReference>
<evidence type="ECO:0008006" key="6">
    <source>
        <dbReference type="Google" id="ProtNLM"/>
    </source>
</evidence>
<reference evidence="4 5" key="1">
    <citation type="submission" date="2018-05" db="EMBL/GenBank/DDBJ databases">
        <title>Paenibacillus flagellatus sp. nov., isolated from selenium mineral soil.</title>
        <authorList>
            <person name="Dai X."/>
        </authorList>
    </citation>
    <scope>NUCLEOTIDE SEQUENCE [LARGE SCALE GENOMIC DNA]</scope>
    <source>
        <strain evidence="4 5">DXL2</strain>
    </source>
</reference>
<dbReference type="Gene3D" id="3.30.457.10">
    <property type="entry name" value="Copper amine oxidase-like, N-terminal domain"/>
    <property type="match status" value="1"/>
</dbReference>
<sequence>MIRNRKSNLFLVWTLLFTLMISATGGFSVVDQSAAADAAPAETIYPNPYNKPAITPPAHVHPRVFVRSEHIPKIKENLTKGTMPAVWQRVVANAGTDVVVGTLNPTVVKSNALLYLIDGNITAGHKAVNQLLHYFAAGIFPSDSREIGEIIFTAALVYDWCYPLMNDDQRLTIRLMVAQIGKQMEIGYPPLGQGAVTGHGSEAQLLRDLLSFGIASYDENPNLYEIAAGRFFDEFVPVRNFEYESGMTSQGNSYGLFRFQWDLNALWLFDRLGYGNVFSPKQQYVPYSWLYARRPDGQLLRRGDDFTSLFTAPGQYFKDSPLTIFLSSAYYKDPYLRNEFVRQVNYGAAIDPIYMVLFNDPDLDVLAKSERDLPLTRFFGYPHGSMIARTNWEGSVNSNSVVAEMNIGTYNFVNHAHEDAGSFQLYYKGALAIPSGVYEGTKGGYASDHDFNYHKRTIAHNAMLVNDPNEQFRSGARSFENDGGQRFPNNLGEAATLAELLNPAKGYEVARVLNQAVGSDAATPDFSYIKGDLTKAYTSKVTDYKRSMVFLNLKNNVHPAALLVFDRVSAAQPDFKKTWLLHSIEEPELTGNTQVMKNEKGGYNGKLVNTTLLPSGNAADIRKEGGPGREFIVNGTNYPNAPKSAGVAAEPGSWRIEISPSQPAATDTFLNVMQVSDSEGGPAPLAVEQINGDKVVGAQISDRVVLFAKDGQPVNDELIFEIPGSDSGLYVLVTDLAAGYWTVQRQGSQPSAVQYEVLADKGILYFQGDAGTYTLTRSAVRTMPEAPVVPNIPMPEINIPISVTVDGKTVGLTNQPKFVGNTLMVPAQEVLAPLGVRLEGDVQTGTVSAIKLGKAVSITAGSSQVVTDAGTKELKAPVALLQNILYVPLDLIEIAQWGTTQWDEFFRNAALTTLKPTTNYGLTAVTDSTGVPYSGETTIDGKPDTYWSATGEQAWIQYDLGTVKVVDKVGIAWYKGYERHVVFELQLSLDGTAWKTVYSGVSGGKTDQVEDVVFDRGLARYVRIVSKGYQSAGGITPKHAVQETVLYPAELHPIDVTSDFEAVKAKLDVFAEAESFSHADPGIVVYNTRPFLSGGKGVNGWVNPGQTITWDLHVPEAGYYDVALKYVGGWELNGGNIKRSIQFGSELYSVEAPSTPSFGAAPQEWRAATVRTATYLPAGPVQLKMWNVIGASNLDWVGLVKSIDTAAPTISITGLADGSTLGNSGELSVQVALSDNMSGVDESKTTVTLDGTVYVPGTTIPLYTIAPGTHTFVVMSTDLAGNTATATLTFTTYADIETLKQMVTVFTADDSINNHGISNSLMKKLEHGQIQAFIQQVEAQRGKHISEAAADYLLRDARLVAAELRVNERSIR</sequence>
<dbReference type="Pfam" id="PF00754">
    <property type="entry name" value="F5_F8_type_C"/>
    <property type="match status" value="1"/>
</dbReference>
<comment type="caution">
    <text evidence="4">The sequence shown here is derived from an EMBL/GenBank/DDBJ whole genome shotgun (WGS) entry which is preliminary data.</text>
</comment>
<dbReference type="SUPFAM" id="SSF49785">
    <property type="entry name" value="Galactose-binding domain-like"/>
    <property type="match status" value="2"/>
</dbReference>
<evidence type="ECO:0000259" key="2">
    <source>
        <dbReference type="PROSITE" id="PS50022"/>
    </source>
</evidence>
<dbReference type="NCBIfam" id="NF045571">
    <property type="entry name" value="HepHepsulflyase"/>
    <property type="match status" value="1"/>
</dbReference>
<dbReference type="Gene3D" id="1.50.10.100">
    <property type="entry name" value="Chondroitin AC/alginate lyase"/>
    <property type="match status" value="1"/>
</dbReference>
<dbReference type="InterPro" id="IPR005084">
    <property type="entry name" value="CBM6"/>
</dbReference>
<evidence type="ECO:0000313" key="4">
    <source>
        <dbReference type="EMBL" id="PYI57309.1"/>
    </source>
</evidence>
<dbReference type="Pfam" id="PF07940">
    <property type="entry name" value="Hepar_II_III_C"/>
    <property type="match status" value="1"/>
</dbReference>
<dbReference type="InterPro" id="IPR000421">
    <property type="entry name" value="FA58C"/>
</dbReference>
<dbReference type="Gene3D" id="2.60.40.10">
    <property type="entry name" value="Immunoglobulins"/>
    <property type="match status" value="1"/>
</dbReference>
<dbReference type="GO" id="GO:0030246">
    <property type="term" value="F:carbohydrate binding"/>
    <property type="evidence" value="ECO:0007669"/>
    <property type="project" value="InterPro"/>
</dbReference>
<feature type="domain" description="CBM6" evidence="3">
    <location>
        <begin position="1069"/>
        <end position="1200"/>
    </location>
</feature>
<dbReference type="Pfam" id="PF18675">
    <property type="entry name" value="HepII_C"/>
    <property type="match status" value="1"/>
</dbReference>
<evidence type="ECO:0000256" key="1">
    <source>
        <dbReference type="ARBA" id="ARBA00004196"/>
    </source>
</evidence>
<comment type="subcellular location">
    <subcellularLocation>
        <location evidence="1">Cell envelope</location>
    </subcellularLocation>
</comment>
<dbReference type="Gene3D" id="2.60.40.2750">
    <property type="match status" value="1"/>
</dbReference>
<evidence type="ECO:0000313" key="5">
    <source>
        <dbReference type="Proteomes" id="UP000247476"/>
    </source>
</evidence>
<dbReference type="InterPro" id="IPR054645">
    <property type="entry name" value="HepB"/>
</dbReference>
<dbReference type="SUPFAM" id="SSF48230">
    <property type="entry name" value="Chondroitin AC/alginate lyase"/>
    <property type="match status" value="1"/>
</dbReference>
<dbReference type="SUPFAM" id="SSF55383">
    <property type="entry name" value="Copper amine oxidase, domain N"/>
    <property type="match status" value="1"/>
</dbReference>
<dbReference type="Pfam" id="PF07833">
    <property type="entry name" value="Cu_amine_oxidN1"/>
    <property type="match status" value="1"/>
</dbReference>
<dbReference type="PROSITE" id="PS51175">
    <property type="entry name" value="CBM6"/>
    <property type="match status" value="1"/>
</dbReference>
<dbReference type="Gene3D" id="2.60.120.260">
    <property type="entry name" value="Galactose-binding domain-like"/>
    <property type="match status" value="2"/>
</dbReference>
<protein>
    <recommendedName>
        <fullName evidence="6">F5/8 type C domain-containing protein</fullName>
    </recommendedName>
</protein>